<dbReference type="Pfam" id="PF03572">
    <property type="entry name" value="Peptidase_S41"/>
    <property type="match status" value="1"/>
</dbReference>
<dbReference type="Gene3D" id="3.90.226.10">
    <property type="entry name" value="2-enoyl-CoA Hydratase, Chain A, domain 1"/>
    <property type="match status" value="1"/>
</dbReference>
<comment type="caution">
    <text evidence="2">The sequence shown here is derived from an EMBL/GenBank/DDBJ whole genome shotgun (WGS) entry which is preliminary data.</text>
</comment>
<dbReference type="InterPro" id="IPR036034">
    <property type="entry name" value="PDZ_sf"/>
</dbReference>
<evidence type="ECO:0000313" key="3">
    <source>
        <dbReference type="Proteomes" id="UP000032900"/>
    </source>
</evidence>
<feature type="domain" description="PDZ" evidence="1">
    <location>
        <begin position="114"/>
        <end position="172"/>
    </location>
</feature>
<keyword evidence="2" id="KW-0378">Hydrolase</keyword>
<dbReference type="Gene3D" id="2.30.42.10">
    <property type="match status" value="1"/>
</dbReference>
<dbReference type="GO" id="GO:0004175">
    <property type="term" value="F:endopeptidase activity"/>
    <property type="evidence" value="ECO:0007669"/>
    <property type="project" value="TreeGrafter"/>
</dbReference>
<keyword evidence="3" id="KW-1185">Reference proteome</keyword>
<dbReference type="Proteomes" id="UP000032900">
    <property type="component" value="Unassembled WGS sequence"/>
</dbReference>
<dbReference type="InterPro" id="IPR041613">
    <property type="entry name" value="Pept_S41_N"/>
</dbReference>
<dbReference type="SUPFAM" id="SSF52096">
    <property type="entry name" value="ClpP/crotonase"/>
    <property type="match status" value="1"/>
</dbReference>
<dbReference type="PROSITE" id="PS50106">
    <property type="entry name" value="PDZ"/>
    <property type="match status" value="1"/>
</dbReference>
<dbReference type="CDD" id="cd07561">
    <property type="entry name" value="Peptidase_S41_CPP_like"/>
    <property type="match status" value="1"/>
</dbReference>
<keyword evidence="2" id="KW-0645">Protease</keyword>
<dbReference type="STRING" id="1236989.JCM15548_12115"/>
<dbReference type="InterPro" id="IPR041489">
    <property type="entry name" value="PDZ_6"/>
</dbReference>
<dbReference type="SUPFAM" id="SSF50156">
    <property type="entry name" value="PDZ domain-like"/>
    <property type="match status" value="1"/>
</dbReference>
<evidence type="ECO:0000259" key="1">
    <source>
        <dbReference type="PROSITE" id="PS50106"/>
    </source>
</evidence>
<dbReference type="EMBL" id="BAZW01000014">
    <property type="protein sequence ID" value="GAO29883.1"/>
    <property type="molecule type" value="Genomic_DNA"/>
</dbReference>
<dbReference type="OrthoDB" id="7168509at2"/>
<dbReference type="InterPro" id="IPR001478">
    <property type="entry name" value="PDZ"/>
</dbReference>
<dbReference type="GO" id="GO:0007165">
    <property type="term" value="P:signal transduction"/>
    <property type="evidence" value="ECO:0007669"/>
    <property type="project" value="TreeGrafter"/>
</dbReference>
<name>A0A0E9LX71_9BACT</name>
<dbReference type="InterPro" id="IPR029045">
    <property type="entry name" value="ClpP/crotonase-like_dom_sf"/>
</dbReference>
<dbReference type="SMART" id="SM00245">
    <property type="entry name" value="TSPc"/>
    <property type="match status" value="1"/>
</dbReference>
<protein>
    <submittedName>
        <fullName evidence="2">Carboxyl-terminal protease</fullName>
    </submittedName>
</protein>
<dbReference type="RefSeq" id="WP_083985055.1">
    <property type="nucleotide sequence ID" value="NZ_BAZW01000014.1"/>
</dbReference>
<dbReference type="AlphaFoldDB" id="A0A0E9LX71"/>
<organism evidence="2 3">
    <name type="scientific">Geofilum rubicundum JCM 15548</name>
    <dbReference type="NCBI Taxonomy" id="1236989"/>
    <lineage>
        <taxon>Bacteria</taxon>
        <taxon>Pseudomonadati</taxon>
        <taxon>Bacteroidota</taxon>
        <taxon>Bacteroidia</taxon>
        <taxon>Marinilabiliales</taxon>
        <taxon>Marinilabiliaceae</taxon>
        <taxon>Geofilum</taxon>
    </lineage>
</organism>
<dbReference type="GO" id="GO:0008236">
    <property type="term" value="F:serine-type peptidase activity"/>
    <property type="evidence" value="ECO:0007669"/>
    <property type="project" value="InterPro"/>
</dbReference>
<dbReference type="PANTHER" id="PTHR32060:SF30">
    <property type="entry name" value="CARBOXY-TERMINAL PROCESSING PROTEASE CTPA"/>
    <property type="match status" value="1"/>
</dbReference>
<dbReference type="PANTHER" id="PTHR32060">
    <property type="entry name" value="TAIL-SPECIFIC PROTEASE"/>
    <property type="match status" value="1"/>
</dbReference>
<reference evidence="2 3" key="1">
    <citation type="journal article" date="2015" name="Microbes Environ.">
        <title>Distribution and evolution of nitrogen fixation genes in the phylum bacteroidetes.</title>
        <authorList>
            <person name="Inoue J."/>
            <person name="Oshima K."/>
            <person name="Suda W."/>
            <person name="Sakamoto M."/>
            <person name="Iino T."/>
            <person name="Noda S."/>
            <person name="Hongoh Y."/>
            <person name="Hattori M."/>
            <person name="Ohkuma M."/>
        </authorList>
    </citation>
    <scope>NUCLEOTIDE SEQUENCE [LARGE SCALE GENOMIC DNA]</scope>
    <source>
        <strain evidence="2">JCM 15548</strain>
    </source>
</reference>
<dbReference type="InterPro" id="IPR005151">
    <property type="entry name" value="Tail-specific_protease"/>
</dbReference>
<evidence type="ECO:0000313" key="2">
    <source>
        <dbReference type="EMBL" id="GAO29883.1"/>
    </source>
</evidence>
<dbReference type="GO" id="GO:0006508">
    <property type="term" value="P:proteolysis"/>
    <property type="evidence" value="ECO:0007669"/>
    <property type="project" value="UniProtKB-KW"/>
</dbReference>
<proteinExistence type="predicted"/>
<gene>
    <name evidence="2" type="ORF">JCM15548_12115</name>
</gene>
<accession>A0A0E9LX71</accession>
<dbReference type="GO" id="GO:0030288">
    <property type="term" value="C:outer membrane-bounded periplasmic space"/>
    <property type="evidence" value="ECO:0007669"/>
    <property type="project" value="TreeGrafter"/>
</dbReference>
<sequence>MNLPIFKTSNWWLWMALFAVVPMTSCDDDEKIEPQEEKIEISAEVLKINKFIYDNMNALYYWNEEMPDLNYREETDSEEYFYKLLKDPDDRWSFITDDIDALENYFEGVFKSPGYSIQGYFVNENSSQVVFIVEYVYRNSPASEAGLRRGDLFYKINGKILTSENYQELLALDDKVITLGQMTQEGQITAIEPAISVQSKEDLVQHPILATSITETETATIGYLAYASFIASYDDELAQVFTDFKAAGVDELVLDLRYNGGGSVATAQKLASMIVPAAANQQIFIREKYNDFLSQYNFDLKFDVEANNLNLERVYVLTTSGTASASEMIIYGLAPYMDVFQIGDETHGKYYASITWSDNMEEPEKRTHNWAIQPIVIKSENVDNSINYLVGLAPDYELDDIRYNADLGDPEEHFLAVAIEHITTGSINAAALKSASSGFQNIKAIKGFKESRIPYMVPCLLKTLYCRKALAARLINCQKCRTLIASGIFFVKLKREPNDL</sequence>
<dbReference type="Pfam" id="PF18294">
    <property type="entry name" value="Pept_S41_N"/>
    <property type="match status" value="1"/>
</dbReference>
<dbReference type="Gene3D" id="3.30.750.170">
    <property type="match status" value="1"/>
</dbReference>
<dbReference type="Pfam" id="PF17820">
    <property type="entry name" value="PDZ_6"/>
    <property type="match status" value="1"/>
</dbReference>